<dbReference type="RefSeq" id="WP_183308980.1">
    <property type="nucleotide sequence ID" value="NZ_JACIEP010000024.1"/>
</dbReference>
<evidence type="ECO:0000313" key="2">
    <source>
        <dbReference type="EMBL" id="MBB4038171.1"/>
    </source>
</evidence>
<accession>A0A840CT32</accession>
<dbReference type="SUPFAM" id="SSF55729">
    <property type="entry name" value="Acyl-CoA N-acyltransferases (Nat)"/>
    <property type="match status" value="1"/>
</dbReference>
<organism evidence="2 3">
    <name type="scientific">Dysgonomonas hofstadii</name>
    <dbReference type="NCBI Taxonomy" id="637886"/>
    <lineage>
        <taxon>Bacteria</taxon>
        <taxon>Pseudomonadati</taxon>
        <taxon>Bacteroidota</taxon>
        <taxon>Bacteroidia</taxon>
        <taxon>Bacteroidales</taxon>
        <taxon>Dysgonomonadaceae</taxon>
        <taxon>Dysgonomonas</taxon>
    </lineage>
</organism>
<dbReference type="PROSITE" id="PS51186">
    <property type="entry name" value="GNAT"/>
    <property type="match status" value="1"/>
</dbReference>
<proteinExistence type="predicted"/>
<dbReference type="GO" id="GO:0016747">
    <property type="term" value="F:acyltransferase activity, transferring groups other than amino-acyl groups"/>
    <property type="evidence" value="ECO:0007669"/>
    <property type="project" value="InterPro"/>
</dbReference>
<keyword evidence="2" id="KW-0808">Transferase</keyword>
<dbReference type="Gene3D" id="3.40.630.30">
    <property type="match status" value="1"/>
</dbReference>
<feature type="domain" description="N-acetyltransferase" evidence="1">
    <location>
        <begin position="7"/>
        <end position="146"/>
    </location>
</feature>
<evidence type="ECO:0000259" key="1">
    <source>
        <dbReference type="PROSITE" id="PS51186"/>
    </source>
</evidence>
<comment type="caution">
    <text evidence="2">The sequence shown here is derived from an EMBL/GenBank/DDBJ whole genome shotgun (WGS) entry which is preliminary data.</text>
</comment>
<dbReference type="EMBL" id="JACIEP010000024">
    <property type="protein sequence ID" value="MBB4038171.1"/>
    <property type="molecule type" value="Genomic_DNA"/>
</dbReference>
<gene>
    <name evidence="2" type="ORF">GGR21_004100</name>
</gene>
<sequence>MTGKTFYRIKDSKDQWYKSFREIYTVSFPLHEQRNKSQQEEAFKDKQYCLIIETNEDKLISFIAYWNFKNYVYIEHLAVNPALRGQNKGSKLLEEFAGFISKTIILEIDPPLDGISEKRLKFYEKLDYEANPYIHFHPAYKESLIPHELVVLSLNRKLEKSEYYDFYDDLCNIVMKNPNS</sequence>
<dbReference type="Proteomes" id="UP000555103">
    <property type="component" value="Unassembled WGS sequence"/>
</dbReference>
<name>A0A840CT32_9BACT</name>
<dbReference type="AlphaFoldDB" id="A0A840CT32"/>
<dbReference type="CDD" id="cd04301">
    <property type="entry name" value="NAT_SF"/>
    <property type="match status" value="1"/>
</dbReference>
<dbReference type="InterPro" id="IPR016181">
    <property type="entry name" value="Acyl_CoA_acyltransferase"/>
</dbReference>
<protein>
    <submittedName>
        <fullName evidence="2">GNAT superfamily N-acetyltransferase</fullName>
    </submittedName>
</protein>
<evidence type="ECO:0000313" key="3">
    <source>
        <dbReference type="Proteomes" id="UP000555103"/>
    </source>
</evidence>
<dbReference type="InterPro" id="IPR000182">
    <property type="entry name" value="GNAT_dom"/>
</dbReference>
<reference evidence="2 3" key="1">
    <citation type="submission" date="2020-08" db="EMBL/GenBank/DDBJ databases">
        <title>Genomic Encyclopedia of Type Strains, Phase IV (KMG-IV): sequencing the most valuable type-strain genomes for metagenomic binning, comparative biology and taxonomic classification.</title>
        <authorList>
            <person name="Goeker M."/>
        </authorList>
    </citation>
    <scope>NUCLEOTIDE SEQUENCE [LARGE SCALE GENOMIC DNA]</scope>
    <source>
        <strain evidence="2 3">DSM 104969</strain>
    </source>
</reference>
<dbReference type="Pfam" id="PF00583">
    <property type="entry name" value="Acetyltransf_1"/>
    <property type="match status" value="1"/>
</dbReference>
<keyword evidence="3" id="KW-1185">Reference proteome</keyword>